<keyword evidence="2" id="KW-0472">Membrane</keyword>
<accession>A0ABD0JP65</accession>
<proteinExistence type="predicted"/>
<evidence type="ECO:0000313" key="3">
    <source>
        <dbReference type="EMBL" id="KAK7476843.1"/>
    </source>
</evidence>
<feature type="compositionally biased region" description="Basic and acidic residues" evidence="1">
    <location>
        <begin position="54"/>
        <end position="74"/>
    </location>
</feature>
<keyword evidence="2" id="KW-0812">Transmembrane</keyword>
<reference evidence="3 4" key="1">
    <citation type="journal article" date="2023" name="Sci. Data">
        <title>Genome assembly of the Korean intertidal mud-creeper Batillaria attramentaria.</title>
        <authorList>
            <person name="Patra A.K."/>
            <person name="Ho P.T."/>
            <person name="Jun S."/>
            <person name="Lee S.J."/>
            <person name="Kim Y."/>
            <person name="Won Y.J."/>
        </authorList>
    </citation>
    <scope>NUCLEOTIDE SEQUENCE [LARGE SCALE GENOMIC DNA]</scope>
    <source>
        <strain evidence="3">Wonlab-2016</strain>
    </source>
</reference>
<evidence type="ECO:0000256" key="2">
    <source>
        <dbReference type="SAM" id="Phobius"/>
    </source>
</evidence>
<comment type="caution">
    <text evidence="3">The sequence shown here is derived from an EMBL/GenBank/DDBJ whole genome shotgun (WGS) entry which is preliminary data.</text>
</comment>
<dbReference type="Proteomes" id="UP001519460">
    <property type="component" value="Unassembled WGS sequence"/>
</dbReference>
<keyword evidence="4" id="KW-1185">Reference proteome</keyword>
<feature type="compositionally biased region" description="Polar residues" evidence="1">
    <location>
        <begin position="192"/>
        <end position="204"/>
    </location>
</feature>
<protein>
    <submittedName>
        <fullName evidence="3">Uncharacterized protein</fullName>
    </submittedName>
</protein>
<organism evidence="3 4">
    <name type="scientific">Batillaria attramentaria</name>
    <dbReference type="NCBI Taxonomy" id="370345"/>
    <lineage>
        <taxon>Eukaryota</taxon>
        <taxon>Metazoa</taxon>
        <taxon>Spiralia</taxon>
        <taxon>Lophotrochozoa</taxon>
        <taxon>Mollusca</taxon>
        <taxon>Gastropoda</taxon>
        <taxon>Caenogastropoda</taxon>
        <taxon>Sorbeoconcha</taxon>
        <taxon>Cerithioidea</taxon>
        <taxon>Batillariidae</taxon>
        <taxon>Batillaria</taxon>
    </lineage>
</organism>
<feature type="region of interest" description="Disordered" evidence="1">
    <location>
        <begin position="54"/>
        <end position="76"/>
    </location>
</feature>
<evidence type="ECO:0000256" key="1">
    <source>
        <dbReference type="SAM" id="MobiDB-lite"/>
    </source>
</evidence>
<sequence>DRPEEVKSGSSVAVAITLVILVMILLVVGAALYVCRDRVRKRFPNFLIVGRRERDPEKGRHSEAEGNSENHENKVLYTFSKDAETKLSEREKLLESGTGLQDDSEEEYEDAQGTPMQLDNEKKGGELSVSPQDSNERTTPPEPPETNTPSHSPQQLTPSATKDNALDSQTDDTSKDTTASNITSAAGKKLETTPSNSSIASEENQVVKAGNEHTNTSTEDESSQSSAHAGRPQRDTQDSDVEEGNSEPNNRPKPSEQ</sequence>
<feature type="region of interest" description="Disordered" evidence="1">
    <location>
        <begin position="92"/>
        <end position="257"/>
    </location>
</feature>
<evidence type="ECO:0000313" key="4">
    <source>
        <dbReference type="Proteomes" id="UP001519460"/>
    </source>
</evidence>
<gene>
    <name evidence="3" type="ORF">BaRGS_00031925</name>
</gene>
<feature type="transmembrane region" description="Helical" evidence="2">
    <location>
        <begin position="12"/>
        <end position="35"/>
    </location>
</feature>
<feature type="non-terminal residue" evidence="3">
    <location>
        <position position="1"/>
    </location>
</feature>
<keyword evidence="2" id="KW-1133">Transmembrane helix</keyword>
<name>A0ABD0JP65_9CAEN</name>
<feature type="compositionally biased region" description="Polar residues" evidence="1">
    <location>
        <begin position="212"/>
        <end position="227"/>
    </location>
</feature>
<dbReference type="AlphaFoldDB" id="A0ABD0JP65"/>
<dbReference type="EMBL" id="JACVVK020000364">
    <property type="protein sequence ID" value="KAK7476843.1"/>
    <property type="molecule type" value="Genomic_DNA"/>
</dbReference>